<keyword evidence="3" id="KW-1185">Reference proteome</keyword>
<comment type="caution">
    <text evidence="2">The sequence shown here is derived from an EMBL/GenBank/DDBJ whole genome shotgun (WGS) entry which is preliminary data.</text>
</comment>
<evidence type="ECO:0000259" key="1">
    <source>
        <dbReference type="Pfam" id="PF03551"/>
    </source>
</evidence>
<protein>
    <submittedName>
        <fullName evidence="2">PadR family transcriptional regulator</fullName>
    </submittedName>
</protein>
<name>A0A085J9L0_9GAMM</name>
<feature type="domain" description="Transcription regulator PadR N-terminal" evidence="1">
    <location>
        <begin position="27"/>
        <end position="96"/>
    </location>
</feature>
<organism evidence="2 3">
    <name type="scientific">Tatumella ptyseos ATCC 33301</name>
    <dbReference type="NCBI Taxonomy" id="1005995"/>
    <lineage>
        <taxon>Bacteria</taxon>
        <taxon>Pseudomonadati</taxon>
        <taxon>Pseudomonadota</taxon>
        <taxon>Gammaproteobacteria</taxon>
        <taxon>Enterobacterales</taxon>
        <taxon>Erwiniaceae</taxon>
        <taxon>Tatumella</taxon>
    </lineage>
</organism>
<proteinExistence type="predicted"/>
<sequence length="166" mass="18691">MNISQPGSHQRRRREKMLDAAEIRLLILSFLQQQPAHGYELIKSIETLAQGEYSPSPGIIYPALMLLEEMDAIVPQNPGSGRKSYQLTGYGEQFLKDGEQQLQEITARLKTLAVAGKNRRIPQIERAVHNLRTALNTRLAEPEISQETLYAIIDALDDAAKRIERG</sequence>
<dbReference type="Gene3D" id="1.10.10.10">
    <property type="entry name" value="Winged helix-like DNA-binding domain superfamily/Winged helix DNA-binding domain"/>
    <property type="match status" value="1"/>
</dbReference>
<dbReference type="RefSeq" id="WP_025902761.1">
    <property type="nucleotide sequence ID" value="NZ_ATMJ01000065.1"/>
</dbReference>
<evidence type="ECO:0000313" key="2">
    <source>
        <dbReference type="EMBL" id="KFD17156.1"/>
    </source>
</evidence>
<dbReference type="SUPFAM" id="SSF46785">
    <property type="entry name" value="Winged helix' DNA-binding domain"/>
    <property type="match status" value="1"/>
</dbReference>
<gene>
    <name evidence="2" type="ORF">GTPT_3285</name>
</gene>
<dbReference type="InterPro" id="IPR005149">
    <property type="entry name" value="Tscrpt_reg_PadR_N"/>
</dbReference>
<dbReference type="eggNOG" id="COG1695">
    <property type="taxonomic scope" value="Bacteria"/>
</dbReference>
<accession>A0A085J9L0</accession>
<dbReference type="PANTHER" id="PTHR43252:SF7">
    <property type="entry name" value="TRANSCRIPTIONAL REGULATOR YQJI"/>
    <property type="match status" value="1"/>
</dbReference>
<evidence type="ECO:0000313" key="3">
    <source>
        <dbReference type="Proteomes" id="UP000028602"/>
    </source>
</evidence>
<dbReference type="InterPro" id="IPR036390">
    <property type="entry name" value="WH_DNA-bd_sf"/>
</dbReference>
<dbReference type="OrthoDB" id="9814826at2"/>
<dbReference type="PANTHER" id="PTHR43252">
    <property type="entry name" value="TRANSCRIPTIONAL REGULATOR YQJI"/>
    <property type="match status" value="1"/>
</dbReference>
<dbReference type="Pfam" id="PF03551">
    <property type="entry name" value="PadR"/>
    <property type="match status" value="1"/>
</dbReference>
<dbReference type="InterPro" id="IPR036388">
    <property type="entry name" value="WH-like_DNA-bd_sf"/>
</dbReference>
<dbReference type="AlphaFoldDB" id="A0A085J9L0"/>
<dbReference type="EMBL" id="JMPR01000053">
    <property type="protein sequence ID" value="KFD17156.1"/>
    <property type="molecule type" value="Genomic_DNA"/>
</dbReference>
<dbReference type="Proteomes" id="UP000028602">
    <property type="component" value="Unassembled WGS sequence"/>
</dbReference>
<reference evidence="2 3" key="1">
    <citation type="submission" date="2014-05" db="EMBL/GenBank/DDBJ databases">
        <title>ATOL: Assembling a taxonomically balanced genome-scale reconstruction of the evolutionary history of the Enterobacteriaceae.</title>
        <authorList>
            <person name="Plunkett G.III."/>
            <person name="Neeno-Eckwall E.C."/>
            <person name="Glasner J.D."/>
            <person name="Perna N.T."/>
        </authorList>
    </citation>
    <scope>NUCLEOTIDE SEQUENCE [LARGE SCALE GENOMIC DNA]</scope>
    <source>
        <strain evidence="2 3">ATCC 33301</strain>
    </source>
</reference>